<dbReference type="AlphaFoldDB" id="A0A5B9P7X4"/>
<gene>
    <name evidence="2" type="ORF">MFFC18_22940</name>
</gene>
<evidence type="ECO:0008006" key="4">
    <source>
        <dbReference type="Google" id="ProtNLM"/>
    </source>
</evidence>
<feature type="transmembrane region" description="Helical" evidence="1">
    <location>
        <begin position="133"/>
        <end position="156"/>
    </location>
</feature>
<dbReference type="STRING" id="980251.GCA_001642875_00013"/>
<name>A0A5B9P7X4_9BACT</name>
<accession>A0A5B9P7X4</accession>
<sequence length="174" mass="19857">MNRWSRRLHRWGGILIAIPLLLVIATGLILQFKKEFAWIQPKTLSGSPNQMTIGWPKVLESAMGDEDARINSWADVDRLDVRPAKGVIKVRAKNGWEVQLDSATGEILSSAYRRSDFIESLHDGSYFSDFVKLYVFSANGMILLGLWISGIYLWFLPIQAKRKKKRRLAKKAQP</sequence>
<evidence type="ECO:0000313" key="3">
    <source>
        <dbReference type="Proteomes" id="UP000322214"/>
    </source>
</evidence>
<dbReference type="Pfam" id="PF03929">
    <property type="entry name" value="PepSY_TM"/>
    <property type="match status" value="1"/>
</dbReference>
<keyword evidence="3" id="KW-1185">Reference proteome</keyword>
<reference evidence="2 3" key="1">
    <citation type="submission" date="2019-08" db="EMBL/GenBank/DDBJ databases">
        <title>Deep-cultivation of Planctomycetes and their phenomic and genomic characterization uncovers novel biology.</title>
        <authorList>
            <person name="Wiegand S."/>
            <person name="Jogler M."/>
            <person name="Boedeker C."/>
            <person name="Pinto D."/>
            <person name="Vollmers J."/>
            <person name="Rivas-Marin E."/>
            <person name="Kohn T."/>
            <person name="Peeters S.H."/>
            <person name="Heuer A."/>
            <person name="Rast P."/>
            <person name="Oberbeckmann S."/>
            <person name="Bunk B."/>
            <person name="Jeske O."/>
            <person name="Meyerdierks A."/>
            <person name="Storesund J.E."/>
            <person name="Kallscheuer N."/>
            <person name="Luecker S."/>
            <person name="Lage O.M."/>
            <person name="Pohl T."/>
            <person name="Merkel B.J."/>
            <person name="Hornburger P."/>
            <person name="Mueller R.-W."/>
            <person name="Bruemmer F."/>
            <person name="Labrenz M."/>
            <person name="Spormann A.M."/>
            <person name="Op den Camp H."/>
            <person name="Overmann J."/>
            <person name="Amann R."/>
            <person name="Jetten M.S.M."/>
            <person name="Mascher T."/>
            <person name="Medema M.H."/>
            <person name="Devos D.P."/>
            <person name="Kaster A.-K."/>
            <person name="Ovreas L."/>
            <person name="Rohde M."/>
            <person name="Galperin M.Y."/>
            <person name="Jogler C."/>
        </authorList>
    </citation>
    <scope>NUCLEOTIDE SEQUENCE [LARGE SCALE GENOMIC DNA]</scope>
    <source>
        <strain evidence="2 3">FC18</strain>
    </source>
</reference>
<keyword evidence="1" id="KW-1133">Transmembrane helix</keyword>
<dbReference type="InterPro" id="IPR005625">
    <property type="entry name" value="PepSY-ass_TM"/>
</dbReference>
<dbReference type="KEGG" id="mff:MFFC18_22940"/>
<keyword evidence="1" id="KW-0812">Transmembrane</keyword>
<dbReference type="PANTHER" id="PTHR34219:SF3">
    <property type="entry name" value="BLL7967 PROTEIN"/>
    <property type="match status" value="1"/>
</dbReference>
<dbReference type="RefSeq" id="WP_075081490.1">
    <property type="nucleotide sequence ID" value="NZ_CP042912.1"/>
</dbReference>
<dbReference type="EMBL" id="CP042912">
    <property type="protein sequence ID" value="QEG22414.1"/>
    <property type="molecule type" value="Genomic_DNA"/>
</dbReference>
<evidence type="ECO:0000256" key="1">
    <source>
        <dbReference type="SAM" id="Phobius"/>
    </source>
</evidence>
<dbReference type="OrthoDB" id="271465at2"/>
<proteinExistence type="predicted"/>
<dbReference type="Proteomes" id="UP000322214">
    <property type="component" value="Chromosome"/>
</dbReference>
<organism evidence="2 3">
    <name type="scientific">Mariniblastus fucicola</name>
    <dbReference type="NCBI Taxonomy" id="980251"/>
    <lineage>
        <taxon>Bacteria</taxon>
        <taxon>Pseudomonadati</taxon>
        <taxon>Planctomycetota</taxon>
        <taxon>Planctomycetia</taxon>
        <taxon>Pirellulales</taxon>
        <taxon>Pirellulaceae</taxon>
        <taxon>Mariniblastus</taxon>
    </lineage>
</organism>
<evidence type="ECO:0000313" key="2">
    <source>
        <dbReference type="EMBL" id="QEG22414.1"/>
    </source>
</evidence>
<feature type="transmembrane region" description="Helical" evidence="1">
    <location>
        <begin position="12"/>
        <end position="32"/>
    </location>
</feature>
<dbReference type="PANTHER" id="PTHR34219">
    <property type="entry name" value="IRON-REGULATED INNER MEMBRANE PROTEIN-RELATED"/>
    <property type="match status" value="1"/>
</dbReference>
<protein>
    <recommendedName>
        <fullName evidence="4">PepSY-associated TM helix</fullName>
    </recommendedName>
</protein>
<keyword evidence="1" id="KW-0472">Membrane</keyword>